<keyword evidence="2" id="KW-1185">Reference proteome</keyword>
<gene>
    <name evidence="1" type="ORF">PCOR1329_LOCUS13630</name>
</gene>
<name>A0ABN9QS22_9DINO</name>
<accession>A0ABN9QS22</accession>
<protein>
    <submittedName>
        <fullName evidence="1">Uncharacterized protein</fullName>
    </submittedName>
</protein>
<organism evidence="1 2">
    <name type="scientific">Prorocentrum cordatum</name>
    <dbReference type="NCBI Taxonomy" id="2364126"/>
    <lineage>
        <taxon>Eukaryota</taxon>
        <taxon>Sar</taxon>
        <taxon>Alveolata</taxon>
        <taxon>Dinophyceae</taxon>
        <taxon>Prorocentrales</taxon>
        <taxon>Prorocentraceae</taxon>
        <taxon>Prorocentrum</taxon>
    </lineage>
</organism>
<reference evidence="1" key="1">
    <citation type="submission" date="2023-10" db="EMBL/GenBank/DDBJ databases">
        <authorList>
            <person name="Chen Y."/>
            <person name="Shah S."/>
            <person name="Dougan E. K."/>
            <person name="Thang M."/>
            <person name="Chan C."/>
        </authorList>
    </citation>
    <scope>NUCLEOTIDE SEQUENCE [LARGE SCALE GENOMIC DNA]</scope>
</reference>
<proteinExistence type="predicted"/>
<dbReference type="EMBL" id="CAUYUJ010004031">
    <property type="protein sequence ID" value="CAK0807884.1"/>
    <property type="molecule type" value="Genomic_DNA"/>
</dbReference>
<evidence type="ECO:0000313" key="1">
    <source>
        <dbReference type="EMBL" id="CAK0807884.1"/>
    </source>
</evidence>
<evidence type="ECO:0000313" key="2">
    <source>
        <dbReference type="Proteomes" id="UP001189429"/>
    </source>
</evidence>
<feature type="non-terminal residue" evidence="1">
    <location>
        <position position="223"/>
    </location>
</feature>
<comment type="caution">
    <text evidence="1">The sequence shown here is derived from an EMBL/GenBank/DDBJ whole genome shotgun (WGS) entry which is preliminary data.</text>
</comment>
<dbReference type="Proteomes" id="UP001189429">
    <property type="component" value="Unassembled WGS sequence"/>
</dbReference>
<sequence>MEDMAVVSTFFPVGPTYFGTGHTSAPDHILIPADAVAATVACRTLREAMKELQVIPDWRPRDHAPVLCQVRYKLEAPPTEPATARWDQNCLAKVLKHGGDGTEILGQLEKLCKNTGGTWERDTTPLDPSEAWASLAQDIRKAALPEAAQQELKAEKRRLDLARIEELMQEACLHRDCGDNSNLWRTIYAVGSRCRGPRSRALNVPDHDLPSLQEWEHTMTAAA</sequence>